<name>A0A9W6M6W0_9MICO</name>
<protein>
    <submittedName>
        <fullName evidence="2">Uncharacterized protein</fullName>
    </submittedName>
</protein>
<feature type="transmembrane region" description="Helical" evidence="1">
    <location>
        <begin position="126"/>
        <end position="148"/>
    </location>
</feature>
<dbReference type="AlphaFoldDB" id="A0A9W6M6W0"/>
<comment type="caution">
    <text evidence="2">The sequence shown here is derived from an EMBL/GenBank/DDBJ whole genome shotgun (WGS) entry which is preliminary data.</text>
</comment>
<keyword evidence="1" id="KW-1133">Transmembrane helix</keyword>
<reference evidence="2" key="2">
    <citation type="submission" date="2023-01" db="EMBL/GenBank/DDBJ databases">
        <authorList>
            <person name="Sun Q."/>
            <person name="Evtushenko L."/>
        </authorList>
    </citation>
    <scope>NUCLEOTIDE SEQUENCE</scope>
    <source>
        <strain evidence="2">VKM Ac-1940</strain>
    </source>
</reference>
<feature type="transmembrane region" description="Helical" evidence="1">
    <location>
        <begin position="48"/>
        <end position="73"/>
    </location>
</feature>
<organism evidence="2 3">
    <name type="scientific">Microbacterium dextranolyticum</name>
    <dbReference type="NCBI Taxonomy" id="36806"/>
    <lineage>
        <taxon>Bacteria</taxon>
        <taxon>Bacillati</taxon>
        <taxon>Actinomycetota</taxon>
        <taxon>Actinomycetes</taxon>
        <taxon>Micrococcales</taxon>
        <taxon>Microbacteriaceae</taxon>
        <taxon>Microbacterium</taxon>
    </lineage>
</organism>
<keyword evidence="1" id="KW-0812">Transmembrane</keyword>
<reference evidence="2" key="1">
    <citation type="journal article" date="2014" name="Int. J. Syst. Evol. Microbiol.">
        <title>Complete genome sequence of Corynebacterium casei LMG S-19264T (=DSM 44701T), isolated from a smear-ripened cheese.</title>
        <authorList>
            <consortium name="US DOE Joint Genome Institute (JGI-PGF)"/>
            <person name="Walter F."/>
            <person name="Albersmeier A."/>
            <person name="Kalinowski J."/>
            <person name="Ruckert C."/>
        </authorList>
    </citation>
    <scope>NUCLEOTIDE SEQUENCE</scope>
    <source>
        <strain evidence="2">VKM Ac-1940</strain>
    </source>
</reference>
<keyword evidence="1" id="KW-0472">Membrane</keyword>
<feature type="transmembrane region" description="Helical" evidence="1">
    <location>
        <begin position="85"/>
        <end position="106"/>
    </location>
</feature>
<evidence type="ECO:0000256" key="1">
    <source>
        <dbReference type="SAM" id="Phobius"/>
    </source>
</evidence>
<gene>
    <name evidence="2" type="ORF">GCM10017591_19610</name>
</gene>
<keyword evidence="3" id="KW-1185">Reference proteome</keyword>
<evidence type="ECO:0000313" key="2">
    <source>
        <dbReference type="EMBL" id="GLJ95898.1"/>
    </source>
</evidence>
<proteinExistence type="predicted"/>
<feature type="transmembrane region" description="Helical" evidence="1">
    <location>
        <begin position="20"/>
        <end position="42"/>
    </location>
</feature>
<dbReference type="RefSeq" id="WP_204963647.1">
    <property type="nucleotide sequence ID" value="NZ_BAAAUR010000001.1"/>
</dbReference>
<sequence>MSTPTPRSHAEPMAFTGIEFFRGAIAAWLWALGLTTLGWAVVAAGIGGIIALIYATPAVTAATVLFAVVAWALGRLLLRRVRAIAVHLVLFAALGAAVGAVTTAAFGATLSGVTGTVGHLGSVTYAVNIACGALAVPLGWWHVAARVVGSPHPRRRAQAPRSGAAVDIATENEVADRLRARQSEG</sequence>
<evidence type="ECO:0000313" key="3">
    <source>
        <dbReference type="Proteomes" id="UP001142291"/>
    </source>
</evidence>
<dbReference type="Proteomes" id="UP001142291">
    <property type="component" value="Unassembled WGS sequence"/>
</dbReference>
<accession>A0A9W6M6W0</accession>
<dbReference type="EMBL" id="BSER01000009">
    <property type="protein sequence ID" value="GLJ95898.1"/>
    <property type="molecule type" value="Genomic_DNA"/>
</dbReference>